<dbReference type="Gene3D" id="3.40.50.1110">
    <property type="entry name" value="SGNH hydrolase"/>
    <property type="match status" value="1"/>
</dbReference>
<name>A0A9P7W4K9_9AGAR</name>
<evidence type="ECO:0000313" key="1">
    <source>
        <dbReference type="EMBL" id="KAG7452335.1"/>
    </source>
</evidence>
<reference evidence="1" key="1">
    <citation type="submission" date="2020-11" db="EMBL/GenBank/DDBJ databases">
        <title>Adaptations for nitrogen fixation in a non-lichenized fungal sporocarp promotes dispersal by wood-feeding termites.</title>
        <authorList>
            <consortium name="DOE Joint Genome Institute"/>
            <person name="Koch R.A."/>
            <person name="Yoon G."/>
            <person name="Arayal U."/>
            <person name="Lail K."/>
            <person name="Amirebrahimi M."/>
            <person name="Labutti K."/>
            <person name="Lipzen A."/>
            <person name="Riley R."/>
            <person name="Barry K."/>
            <person name="Henrissat B."/>
            <person name="Grigoriev I.V."/>
            <person name="Herr J.R."/>
            <person name="Aime M.C."/>
        </authorList>
    </citation>
    <scope>NUCLEOTIDE SEQUENCE</scope>
    <source>
        <strain evidence="1">MCA 3950</strain>
    </source>
</reference>
<dbReference type="EMBL" id="MU250524">
    <property type="protein sequence ID" value="KAG7452335.1"/>
    <property type="molecule type" value="Genomic_DNA"/>
</dbReference>
<keyword evidence="2" id="KW-1185">Reference proteome</keyword>
<dbReference type="InterPro" id="IPR036514">
    <property type="entry name" value="SGNH_hydro_sf"/>
</dbReference>
<evidence type="ECO:0000313" key="2">
    <source>
        <dbReference type="Proteomes" id="UP000812287"/>
    </source>
</evidence>
<protein>
    <submittedName>
        <fullName evidence="1">Uncharacterized protein</fullName>
    </submittedName>
</protein>
<dbReference type="RefSeq" id="XP_043045835.1">
    <property type="nucleotide sequence ID" value="XM_043180404.1"/>
</dbReference>
<dbReference type="Proteomes" id="UP000812287">
    <property type="component" value="Unassembled WGS sequence"/>
</dbReference>
<gene>
    <name evidence="1" type="ORF">BT62DRAFT_298725</name>
</gene>
<accession>A0A9P7W4K9</accession>
<dbReference type="GeneID" id="66102700"/>
<comment type="caution">
    <text evidence="1">The sequence shown here is derived from an EMBL/GenBank/DDBJ whole genome shotgun (WGS) entry which is preliminary data.</text>
</comment>
<organism evidence="1 2">
    <name type="scientific">Guyanagaster necrorhizus</name>
    <dbReference type="NCBI Taxonomy" id="856835"/>
    <lineage>
        <taxon>Eukaryota</taxon>
        <taxon>Fungi</taxon>
        <taxon>Dikarya</taxon>
        <taxon>Basidiomycota</taxon>
        <taxon>Agaricomycotina</taxon>
        <taxon>Agaricomycetes</taxon>
        <taxon>Agaricomycetidae</taxon>
        <taxon>Agaricales</taxon>
        <taxon>Marasmiineae</taxon>
        <taxon>Physalacriaceae</taxon>
        <taxon>Guyanagaster</taxon>
    </lineage>
</organism>
<dbReference type="AlphaFoldDB" id="A0A9P7W4K9"/>
<proteinExistence type="predicted"/>
<sequence length="159" mass="18130">MFLLLTLPILALAQIKNLVNLRGQLDRCCFRQQRQIPWLVCTAQYANLTLFPFARFSATCSNRIIYWPFPSVFESQRPLYLAENDNGSIVLDARETLYTQWIGTNDPGRYSILTGSNDASIVDVVKCMVVDWTKVLYKDGARNSLVQNMIPLNSTILYA</sequence>
<dbReference type="OrthoDB" id="1600564at2759"/>